<dbReference type="SUPFAM" id="SSF56281">
    <property type="entry name" value="Metallo-hydrolase/oxidoreductase"/>
    <property type="match status" value="1"/>
</dbReference>
<evidence type="ECO:0000313" key="9">
    <source>
        <dbReference type="EMBL" id="MBF2734804.1"/>
    </source>
</evidence>
<dbReference type="NCBIfam" id="TIGR03413">
    <property type="entry name" value="GSH_gloB"/>
    <property type="match status" value="1"/>
</dbReference>
<keyword evidence="6 7" id="KW-0862">Zinc</keyword>
<comment type="caution">
    <text evidence="9">The sequence shown here is derived from an EMBL/GenBank/DDBJ whole genome shotgun (WGS) entry which is preliminary data.</text>
</comment>
<evidence type="ECO:0000256" key="4">
    <source>
        <dbReference type="ARBA" id="ARBA00022723"/>
    </source>
</evidence>
<protein>
    <recommendedName>
        <fullName evidence="7">Hydroxyacylglutathione hydrolase</fullName>
        <ecNumber evidence="7">3.1.2.6</ecNumber>
    </recommendedName>
    <alternativeName>
        <fullName evidence="7">Glyoxalase II</fullName>
        <shortName evidence="7">Glx II</shortName>
    </alternativeName>
</protein>
<dbReference type="InterPro" id="IPR036866">
    <property type="entry name" value="RibonucZ/Hydroxyglut_hydro"/>
</dbReference>
<sequence>MQDRLDITPLPSGKDNYIWVARAGPHTIVVDPGEAQPVIDHLDDSHKLRAIVLTHKHDDHIGGVAELMDRFPRANIYESKYSETLFDDIVIGEGDEVRPIGLDDQTLKIHHAPGHTRDHLIYVGGGVLFSGDLLFSCGCGRLFEGDETDLANGVRILEGLDHNLEVCAGHEYTLDNIRFAKEVEPNNPALLAWERKAAKLRAEGKPTLPTTLGDEFTYNPFLRAGVDAVRQAAEKHAGEPLGTKTQVLRVLRAWKDDFK</sequence>
<dbReference type="Pfam" id="PF00753">
    <property type="entry name" value="Lactamase_B"/>
    <property type="match status" value="1"/>
</dbReference>
<dbReference type="CDD" id="cd07723">
    <property type="entry name" value="hydroxyacylglutathione_hydrolase_MBL-fold"/>
    <property type="match status" value="1"/>
</dbReference>
<feature type="binding site" evidence="7">
    <location>
        <position position="115"/>
    </location>
    <ligand>
        <name>Zn(2+)</name>
        <dbReference type="ChEBI" id="CHEBI:29105"/>
        <label>1</label>
    </ligand>
</feature>
<comment type="function">
    <text evidence="7">Thiolesterase that catalyzes the hydrolysis of S-D-lactoyl-glutathione to form glutathione and D-lactic acid.</text>
</comment>
<gene>
    <name evidence="7 9" type="primary">gloB</name>
    <name evidence="9" type="ORF">ISN26_01740</name>
</gene>
<dbReference type="Proteomes" id="UP000604381">
    <property type="component" value="Unassembled WGS sequence"/>
</dbReference>
<comment type="similarity">
    <text evidence="3 7">Belongs to the metallo-beta-lactamase superfamily. Glyoxalase II family.</text>
</comment>
<feature type="binding site" evidence="7">
    <location>
        <position position="57"/>
    </location>
    <ligand>
        <name>Zn(2+)</name>
        <dbReference type="ChEBI" id="CHEBI:29105"/>
        <label>1</label>
    </ligand>
</feature>
<comment type="pathway">
    <text evidence="2 7">Secondary metabolite metabolism; methylglyoxal degradation; (R)-lactate from methylglyoxal: step 2/2.</text>
</comment>
<dbReference type="InterPro" id="IPR035680">
    <property type="entry name" value="Clx_II_MBL"/>
</dbReference>
<feature type="binding site" evidence="7">
    <location>
        <position position="59"/>
    </location>
    <ligand>
        <name>Zn(2+)</name>
        <dbReference type="ChEBI" id="CHEBI:29105"/>
        <label>2</label>
    </ligand>
</feature>
<name>A0A930UDY0_9GAMM</name>
<comment type="cofactor">
    <cofactor evidence="7">
        <name>Zn(2+)</name>
        <dbReference type="ChEBI" id="CHEBI:29105"/>
    </cofactor>
    <text evidence="7">Binds 2 Zn(2+) ions per subunit.</text>
</comment>
<reference evidence="9" key="1">
    <citation type="submission" date="2020-10" db="EMBL/GenBank/DDBJ databases">
        <title>An improved Amphimedon queenslandica hologenome assembly reveals how three proteobacterial symbionts can extend the metabolic phenotypic of their marine sponge host.</title>
        <authorList>
            <person name="Degnan B."/>
            <person name="Degnan S."/>
            <person name="Xiang X."/>
        </authorList>
    </citation>
    <scope>NUCLEOTIDE SEQUENCE</scope>
    <source>
        <strain evidence="9">AqS2</strain>
    </source>
</reference>
<dbReference type="PANTHER" id="PTHR43705:SF1">
    <property type="entry name" value="HYDROXYACYLGLUTATHIONE HYDROLASE GLOB"/>
    <property type="match status" value="1"/>
</dbReference>
<comment type="subunit">
    <text evidence="7">Monomer.</text>
</comment>
<evidence type="ECO:0000256" key="1">
    <source>
        <dbReference type="ARBA" id="ARBA00001623"/>
    </source>
</evidence>
<feature type="binding site" evidence="7">
    <location>
        <position position="132"/>
    </location>
    <ligand>
        <name>Zn(2+)</name>
        <dbReference type="ChEBI" id="CHEBI:29105"/>
        <label>2</label>
    </ligand>
</feature>
<feature type="binding site" evidence="7">
    <location>
        <position position="132"/>
    </location>
    <ligand>
        <name>Zn(2+)</name>
        <dbReference type="ChEBI" id="CHEBI:29105"/>
        <label>1</label>
    </ligand>
</feature>
<keyword evidence="5 7" id="KW-0378">Hydrolase</keyword>
<evidence type="ECO:0000259" key="8">
    <source>
        <dbReference type="SMART" id="SM00849"/>
    </source>
</evidence>
<dbReference type="Gene3D" id="3.60.15.10">
    <property type="entry name" value="Ribonuclease Z/Hydroxyacylglutathione hydrolase-like"/>
    <property type="match status" value="1"/>
</dbReference>
<accession>A0A930UDY0</accession>
<dbReference type="InterPro" id="IPR017782">
    <property type="entry name" value="Hydroxyacylglutathione_Hdrlase"/>
</dbReference>
<proteinExistence type="inferred from homology"/>
<feature type="domain" description="Metallo-beta-lactamase" evidence="8">
    <location>
        <begin position="15"/>
        <end position="170"/>
    </location>
</feature>
<dbReference type="EC" id="3.1.2.6" evidence="7"/>
<evidence type="ECO:0000256" key="3">
    <source>
        <dbReference type="ARBA" id="ARBA00006759"/>
    </source>
</evidence>
<keyword evidence="4 7" id="KW-0479">Metal-binding</keyword>
<evidence type="ECO:0000256" key="6">
    <source>
        <dbReference type="ARBA" id="ARBA00022833"/>
    </source>
</evidence>
<dbReference type="GO" id="GO:0004416">
    <property type="term" value="F:hydroxyacylglutathione hydrolase activity"/>
    <property type="evidence" value="ECO:0007669"/>
    <property type="project" value="UniProtKB-UniRule"/>
</dbReference>
<dbReference type="GO" id="GO:0046872">
    <property type="term" value="F:metal ion binding"/>
    <property type="evidence" value="ECO:0007669"/>
    <property type="project" value="UniProtKB-KW"/>
</dbReference>
<dbReference type="InterPro" id="IPR050110">
    <property type="entry name" value="Glyoxalase_II_hydrolase"/>
</dbReference>
<dbReference type="InterPro" id="IPR032282">
    <property type="entry name" value="HAGH_C"/>
</dbReference>
<feature type="binding site" evidence="7">
    <location>
        <position position="60"/>
    </location>
    <ligand>
        <name>Zn(2+)</name>
        <dbReference type="ChEBI" id="CHEBI:29105"/>
        <label>2</label>
    </ligand>
</feature>
<feature type="binding site" evidence="7">
    <location>
        <position position="170"/>
    </location>
    <ligand>
        <name>Zn(2+)</name>
        <dbReference type="ChEBI" id="CHEBI:29105"/>
        <label>2</label>
    </ligand>
</feature>
<dbReference type="PANTHER" id="PTHR43705">
    <property type="entry name" value="HYDROXYACYLGLUTATHIONE HYDROLASE"/>
    <property type="match status" value="1"/>
</dbReference>
<dbReference type="SMART" id="SM00849">
    <property type="entry name" value="Lactamase_B"/>
    <property type="match status" value="1"/>
</dbReference>
<dbReference type="HAMAP" id="MF_01374">
    <property type="entry name" value="Glyoxalase_2"/>
    <property type="match status" value="1"/>
</dbReference>
<organism evidence="9 10">
    <name type="scientific">Candidatus Amphirhobacter heronislandensis</name>
    <dbReference type="NCBI Taxonomy" id="1732024"/>
    <lineage>
        <taxon>Bacteria</taxon>
        <taxon>Pseudomonadati</taxon>
        <taxon>Pseudomonadota</taxon>
        <taxon>Gammaproteobacteria</taxon>
        <taxon>Candidatus Tethybacterales</taxon>
        <taxon>Candidatus Tethybacteraceae</taxon>
        <taxon>Candidatus Amphirhobacter</taxon>
    </lineage>
</organism>
<dbReference type="GO" id="GO:0019243">
    <property type="term" value="P:methylglyoxal catabolic process to D-lactate via S-lactoyl-glutathione"/>
    <property type="evidence" value="ECO:0007669"/>
    <property type="project" value="UniProtKB-UniRule"/>
</dbReference>
<dbReference type="Pfam" id="PF16123">
    <property type="entry name" value="HAGH_C"/>
    <property type="match status" value="1"/>
</dbReference>
<evidence type="ECO:0000313" key="10">
    <source>
        <dbReference type="Proteomes" id="UP000604381"/>
    </source>
</evidence>
<evidence type="ECO:0000256" key="5">
    <source>
        <dbReference type="ARBA" id="ARBA00022801"/>
    </source>
</evidence>
<keyword evidence="10" id="KW-1185">Reference proteome</keyword>
<comment type="catalytic activity">
    <reaction evidence="1 7">
        <text>an S-(2-hydroxyacyl)glutathione + H2O = a 2-hydroxy carboxylate + glutathione + H(+)</text>
        <dbReference type="Rhea" id="RHEA:21864"/>
        <dbReference type="ChEBI" id="CHEBI:15377"/>
        <dbReference type="ChEBI" id="CHEBI:15378"/>
        <dbReference type="ChEBI" id="CHEBI:57925"/>
        <dbReference type="ChEBI" id="CHEBI:58896"/>
        <dbReference type="ChEBI" id="CHEBI:71261"/>
        <dbReference type="EC" id="3.1.2.6"/>
    </reaction>
</comment>
<evidence type="ECO:0000256" key="7">
    <source>
        <dbReference type="HAMAP-Rule" id="MF_01374"/>
    </source>
</evidence>
<evidence type="ECO:0000256" key="2">
    <source>
        <dbReference type="ARBA" id="ARBA00004963"/>
    </source>
</evidence>
<feature type="binding site" evidence="7">
    <location>
        <position position="55"/>
    </location>
    <ligand>
        <name>Zn(2+)</name>
        <dbReference type="ChEBI" id="CHEBI:29105"/>
        <label>1</label>
    </ligand>
</feature>
<dbReference type="AlphaFoldDB" id="A0A930UDY0"/>
<dbReference type="InterPro" id="IPR001279">
    <property type="entry name" value="Metallo-B-lactamas"/>
</dbReference>
<dbReference type="EMBL" id="JADHEI010000028">
    <property type="protein sequence ID" value="MBF2734804.1"/>
    <property type="molecule type" value="Genomic_DNA"/>
</dbReference>